<proteinExistence type="predicted"/>
<keyword evidence="2" id="KW-1185">Reference proteome</keyword>
<dbReference type="EMBL" id="NNAY01003740">
    <property type="protein sequence ID" value="OXU18920.1"/>
    <property type="molecule type" value="Genomic_DNA"/>
</dbReference>
<dbReference type="AlphaFoldDB" id="A0A232EKN6"/>
<protein>
    <submittedName>
        <fullName evidence="1">Uncharacterized protein</fullName>
    </submittedName>
</protein>
<evidence type="ECO:0000313" key="2">
    <source>
        <dbReference type="Proteomes" id="UP000215335"/>
    </source>
</evidence>
<sequence length="457" mass="51764">MTTYMGKPGLGKARLKIHGCTCRECIVHFVVKLKNSRFGQTIAIGFSEIHMSVNFKMSSLRLFTVCFVFLNFGLETRATESSNFTQEWTTDFYYSNKPVIVKVENDVLVVSLNSNSTIHLTSVDDIVINTCKFSVPRFRTVEPLQKAVVLGNGKVVALTVMAPNFVDGQGAWDLYVIVDPYDCSSTKIPYHDSFDLFYSKSMDLDDRPMKSPRRFSDTAEPINLDHHFGLEAEVYYFHIETVKPYNASEGYVCKMIYEDGKKTSLWRLDSEFKLINEISVEPWVNAMSAAHYSVSLCYRRADHLIPIIMKRRHSYSSQDIDDLFGGSPRKLAVSCDRFDIKELNHRASVKLYKPESVYVDTAVDAVNLPDGSTVVALGFQYPSSIFEKAYTKEYNLQRINVDGSLNEAIHVFNYAYSFDMMSVLPLSGGEICLVVVGGWFEPFLSSRANGKCFNMLT</sequence>
<dbReference type="Proteomes" id="UP000215335">
    <property type="component" value="Unassembled WGS sequence"/>
</dbReference>
<evidence type="ECO:0000313" key="1">
    <source>
        <dbReference type="EMBL" id="OXU18920.1"/>
    </source>
</evidence>
<comment type="caution">
    <text evidence="1">The sequence shown here is derived from an EMBL/GenBank/DDBJ whole genome shotgun (WGS) entry which is preliminary data.</text>
</comment>
<name>A0A232EKN6_9HYME</name>
<gene>
    <name evidence="1" type="ORF">TSAR_011689</name>
</gene>
<reference evidence="1 2" key="1">
    <citation type="journal article" date="2017" name="Curr. Biol.">
        <title>The Evolution of Venom by Co-option of Single-Copy Genes.</title>
        <authorList>
            <person name="Martinson E.O."/>
            <person name="Mrinalini"/>
            <person name="Kelkar Y.D."/>
            <person name="Chang C.H."/>
            <person name="Werren J.H."/>
        </authorList>
    </citation>
    <scope>NUCLEOTIDE SEQUENCE [LARGE SCALE GENOMIC DNA]</scope>
    <source>
        <strain evidence="1 2">Alberta</strain>
        <tissue evidence="1">Whole body</tissue>
    </source>
</reference>
<accession>A0A232EKN6</accession>
<organism evidence="1 2">
    <name type="scientific">Trichomalopsis sarcophagae</name>
    <dbReference type="NCBI Taxonomy" id="543379"/>
    <lineage>
        <taxon>Eukaryota</taxon>
        <taxon>Metazoa</taxon>
        <taxon>Ecdysozoa</taxon>
        <taxon>Arthropoda</taxon>
        <taxon>Hexapoda</taxon>
        <taxon>Insecta</taxon>
        <taxon>Pterygota</taxon>
        <taxon>Neoptera</taxon>
        <taxon>Endopterygota</taxon>
        <taxon>Hymenoptera</taxon>
        <taxon>Apocrita</taxon>
        <taxon>Proctotrupomorpha</taxon>
        <taxon>Chalcidoidea</taxon>
        <taxon>Pteromalidae</taxon>
        <taxon>Pteromalinae</taxon>
        <taxon>Trichomalopsis</taxon>
    </lineage>
</organism>